<gene>
    <name evidence="2" type="ORF">SAMN04488541_10418</name>
</gene>
<keyword evidence="3" id="KW-1185">Reference proteome</keyword>
<evidence type="ECO:0000259" key="1">
    <source>
        <dbReference type="Pfam" id="PF18962"/>
    </source>
</evidence>
<evidence type="ECO:0000313" key="3">
    <source>
        <dbReference type="Proteomes" id="UP000199513"/>
    </source>
</evidence>
<name>A0A1I2J2D1_9BACT</name>
<dbReference type="NCBIfam" id="TIGR04183">
    <property type="entry name" value="Por_Secre_tail"/>
    <property type="match status" value="1"/>
</dbReference>
<dbReference type="AlphaFoldDB" id="A0A1I2J2D1"/>
<protein>
    <submittedName>
        <fullName evidence="2">Por secretion system C-terminal sorting domain-containing protein</fullName>
    </submittedName>
</protein>
<sequence length="112" mass="12572">MGFGVNVNHCYSGFSAGNGYKVYPNPTDDVLNIEFEHTEELPEEIALFNSVGEKVAEADMKQKAKDMEFQAQKKITFDVKKLPKGTYYLHIVSKEQVDKKQILIGISSSTSH</sequence>
<proteinExistence type="predicted"/>
<reference evidence="2 3" key="1">
    <citation type="submission" date="2016-10" db="EMBL/GenBank/DDBJ databases">
        <authorList>
            <person name="de Groot N.N."/>
        </authorList>
    </citation>
    <scope>NUCLEOTIDE SEQUENCE [LARGE SCALE GENOMIC DNA]</scope>
    <source>
        <strain>GEY</strain>
        <strain evidence="3">DSM 9560</strain>
    </source>
</reference>
<dbReference type="EMBL" id="FONY01000041">
    <property type="protein sequence ID" value="SFF48825.1"/>
    <property type="molecule type" value="Genomic_DNA"/>
</dbReference>
<organism evidence="2 3">
    <name type="scientific">Thermoflexibacter ruber</name>
    <dbReference type="NCBI Taxonomy" id="1003"/>
    <lineage>
        <taxon>Bacteria</taxon>
        <taxon>Pseudomonadati</taxon>
        <taxon>Bacteroidota</taxon>
        <taxon>Cytophagia</taxon>
        <taxon>Cytophagales</taxon>
        <taxon>Thermoflexibacteraceae</taxon>
        <taxon>Thermoflexibacter</taxon>
    </lineage>
</organism>
<accession>A0A1I2J2D1</accession>
<dbReference type="InterPro" id="IPR026444">
    <property type="entry name" value="Secre_tail"/>
</dbReference>
<dbReference type="STRING" id="1003.SAMN04488541_10418"/>
<feature type="domain" description="Secretion system C-terminal sorting" evidence="1">
    <location>
        <begin position="22"/>
        <end position="102"/>
    </location>
</feature>
<dbReference type="Proteomes" id="UP000199513">
    <property type="component" value="Unassembled WGS sequence"/>
</dbReference>
<dbReference type="Pfam" id="PF18962">
    <property type="entry name" value="Por_Secre_tail"/>
    <property type="match status" value="1"/>
</dbReference>
<evidence type="ECO:0000313" key="2">
    <source>
        <dbReference type="EMBL" id="SFF48825.1"/>
    </source>
</evidence>